<dbReference type="Proteomes" id="UP000539064">
    <property type="component" value="Unassembled WGS sequence"/>
</dbReference>
<dbReference type="EMBL" id="JAARRW010000009">
    <property type="protein sequence ID" value="MBC1563548.1"/>
    <property type="molecule type" value="Genomic_DNA"/>
</dbReference>
<evidence type="ECO:0000313" key="11">
    <source>
        <dbReference type="EMBL" id="MBC2002873.1"/>
    </source>
</evidence>
<evidence type="ECO:0000313" key="2">
    <source>
        <dbReference type="EMBL" id="MBC1331632.1"/>
    </source>
</evidence>
<evidence type="ECO:0000313" key="15">
    <source>
        <dbReference type="EMBL" id="MBC2245558.1"/>
    </source>
</evidence>
<dbReference type="EMBL" id="JAARVG010000011">
    <property type="protein sequence ID" value="MBC1794145.1"/>
    <property type="molecule type" value="Genomic_DNA"/>
</dbReference>
<evidence type="ECO:0000313" key="27">
    <source>
        <dbReference type="Proteomes" id="UP000547643"/>
    </source>
</evidence>
<evidence type="ECO:0000313" key="1">
    <source>
        <dbReference type="EMBL" id="MBC1318355.1"/>
    </source>
</evidence>
<evidence type="ECO:0000313" key="25">
    <source>
        <dbReference type="Proteomes" id="UP000546244"/>
    </source>
</evidence>
<dbReference type="OrthoDB" id="2362784at2"/>
<evidence type="ECO:0000313" key="30">
    <source>
        <dbReference type="Proteomes" id="UP000553016"/>
    </source>
</evidence>
<dbReference type="GeneID" id="58719106"/>
<dbReference type="Proteomes" id="UP000532866">
    <property type="component" value="Unassembled WGS sequence"/>
</dbReference>
<evidence type="ECO:0000313" key="5">
    <source>
        <dbReference type="EMBL" id="MBC1563548.1"/>
    </source>
</evidence>
<reference evidence="17 18" key="1">
    <citation type="submission" date="2020-03" db="EMBL/GenBank/DDBJ databases">
        <title>Soil Listeria distribution.</title>
        <authorList>
            <person name="Liao J."/>
            <person name="Wiedmann M."/>
        </authorList>
    </citation>
    <scope>NUCLEOTIDE SEQUENCE [LARGE SCALE GENOMIC DNA]</scope>
    <source>
        <strain evidence="14 30">FSL L7-0149</strain>
        <strain evidence="15 29">FSL L7-0153</strain>
        <strain evidence="12 17">FSL L7-0245</strain>
        <strain evidence="13 21">FSL L7-0259</strain>
        <strain evidence="11 26">FSL L7-0435</strain>
        <strain evidence="9 20">FSL L7-0978</strain>
        <strain evidence="10 28">FSL L7-0990</strain>
        <strain evidence="8 27">FSL L7-1017</strain>
        <strain evidence="7 31">FSL L7-1299</strain>
        <strain evidence="5 22">FSL L7-1387</strain>
        <strain evidence="6 32">FSL L7-1427</strain>
        <strain evidence="4 19">FSL L7-1547</strain>
        <strain evidence="3 24">FSL L7-1658</strain>
        <strain evidence="1 23">FSL L7-1816</strain>
        <strain evidence="2 18">FSL L7-1833</strain>
        <strain evidence="16 25">FSL L7-1850</strain>
    </source>
</reference>
<dbReference type="EMBL" id="JAARYD010000008">
    <property type="protein sequence ID" value="MBC2177871.1"/>
    <property type="molecule type" value="Genomic_DNA"/>
</dbReference>
<dbReference type="Proteomes" id="UP000574104">
    <property type="component" value="Unassembled WGS sequence"/>
</dbReference>
<evidence type="ECO:0000313" key="28">
    <source>
        <dbReference type="Proteomes" id="UP000548082"/>
    </source>
</evidence>
<evidence type="ECO:0000313" key="32">
    <source>
        <dbReference type="Proteomes" id="UP000586951"/>
    </source>
</evidence>
<dbReference type="AlphaFoldDB" id="A0A7X0XYM8"/>
<dbReference type="EMBL" id="JAAROV010000007">
    <property type="protein sequence ID" value="MBC1318355.1"/>
    <property type="molecule type" value="Genomic_DNA"/>
</dbReference>
<dbReference type="Proteomes" id="UP000550367">
    <property type="component" value="Unassembled WGS sequence"/>
</dbReference>
<dbReference type="EMBL" id="JAARYH010000010">
    <property type="protein sequence ID" value="MBC2168074.1"/>
    <property type="molecule type" value="Genomic_DNA"/>
</dbReference>
<dbReference type="Proteomes" id="UP000541955">
    <property type="component" value="Unassembled WGS sequence"/>
</dbReference>
<accession>A0A7X0XYM8</accession>
<evidence type="ECO:0000313" key="9">
    <source>
        <dbReference type="EMBL" id="MBC1794145.1"/>
    </source>
</evidence>
<dbReference type="EMBL" id="JAARZA010000009">
    <property type="protein sequence ID" value="MBC2242074.1"/>
    <property type="molecule type" value="Genomic_DNA"/>
</dbReference>
<name>A0A7X0XYM8_9LIST</name>
<dbReference type="EMBL" id="JAARWW010000002">
    <property type="protein sequence ID" value="MBC2002873.1"/>
    <property type="molecule type" value="Genomic_DNA"/>
</dbReference>
<dbReference type="Proteomes" id="UP000546806">
    <property type="component" value="Unassembled WGS sequence"/>
</dbReference>
<evidence type="ECO:0000313" key="17">
    <source>
        <dbReference type="Proteomes" id="UP000519573"/>
    </source>
</evidence>
<evidence type="ECO:0000313" key="6">
    <source>
        <dbReference type="EMBL" id="MBC1565689.1"/>
    </source>
</evidence>
<dbReference type="EMBL" id="JAARMV010000001">
    <property type="protein sequence ID" value="MBC2371042.1"/>
    <property type="molecule type" value="Genomic_DNA"/>
</dbReference>
<evidence type="ECO:0000313" key="21">
    <source>
        <dbReference type="Proteomes" id="UP000541735"/>
    </source>
</evidence>
<evidence type="ECO:0000313" key="7">
    <source>
        <dbReference type="EMBL" id="MBC1615909.1"/>
    </source>
</evidence>
<dbReference type="EMBL" id="JAARVD010000002">
    <property type="protein sequence ID" value="MBC1795739.1"/>
    <property type="molecule type" value="Genomic_DNA"/>
</dbReference>
<dbReference type="EMBL" id="JAARUV010000002">
    <property type="protein sequence ID" value="MBC1778642.1"/>
    <property type="molecule type" value="Genomic_DNA"/>
</dbReference>
<dbReference type="Proteomes" id="UP000544413">
    <property type="component" value="Unassembled WGS sequence"/>
</dbReference>
<dbReference type="Proteomes" id="UP000533953">
    <property type="component" value="Unassembled WGS sequence"/>
</dbReference>
<evidence type="ECO:0000313" key="26">
    <source>
        <dbReference type="Proteomes" id="UP000546806"/>
    </source>
</evidence>
<dbReference type="EMBL" id="JAASTX010000027">
    <property type="protein sequence ID" value="MBC1493192.1"/>
    <property type="molecule type" value="Genomic_DNA"/>
</dbReference>
<evidence type="ECO:0000313" key="14">
    <source>
        <dbReference type="EMBL" id="MBC2242074.1"/>
    </source>
</evidence>
<evidence type="ECO:0000313" key="31">
    <source>
        <dbReference type="Proteomes" id="UP000574104"/>
    </source>
</evidence>
<dbReference type="EMBL" id="JAARRU010000003">
    <property type="protein sequence ID" value="MBC1565689.1"/>
    <property type="molecule type" value="Genomic_DNA"/>
</dbReference>
<evidence type="ECO:0000313" key="10">
    <source>
        <dbReference type="EMBL" id="MBC1795739.1"/>
    </source>
</evidence>
<evidence type="ECO:0000313" key="16">
    <source>
        <dbReference type="EMBL" id="MBC2371042.1"/>
    </source>
</evidence>
<dbReference type="EMBL" id="JAARSH010000004">
    <property type="protein sequence ID" value="MBC1615909.1"/>
    <property type="molecule type" value="Genomic_DNA"/>
</dbReference>
<gene>
    <name evidence="2" type="ORF">HB759_06755</name>
    <name evidence="1" type="ORF">HB811_16375</name>
    <name evidence="3" type="ORF">HB836_12185</name>
    <name evidence="5" type="ORF">HB902_15850</name>
    <name evidence="7" type="ORF">HB904_06910</name>
    <name evidence="6" type="ORF">HB907_09740</name>
    <name evidence="16" type="ORF">HBP98_03375</name>
    <name evidence="8" type="ORF">HCA46_07325</name>
    <name evidence="9" type="ORF">HCA52_11990</name>
    <name evidence="10" type="ORF">HCA55_03325</name>
    <name evidence="11" type="ORF">HCA78_03760</name>
    <name evidence="15" type="ORF">HCB25_15955</name>
    <name evidence="12" type="ORF">HCB26_15970</name>
    <name evidence="13" type="ORF">HCB27_14675</name>
    <name evidence="14" type="ORF">HCB35_16485</name>
    <name evidence="4" type="ORF">HCI99_15330</name>
</gene>
<evidence type="ECO:0000313" key="8">
    <source>
        <dbReference type="EMBL" id="MBC1778642.1"/>
    </source>
</evidence>
<dbReference type="Proteomes" id="UP000541735">
    <property type="component" value="Unassembled WGS sequence"/>
</dbReference>
<dbReference type="Proteomes" id="UP000519573">
    <property type="component" value="Unassembled WGS sequence"/>
</dbReference>
<sequence>MAQKADFPDFDNGKLVKKNDYTIVLPGDKEIVLPTKKKTEDKKNDSERED</sequence>
<proteinExistence type="predicted"/>
<evidence type="ECO:0000313" key="23">
    <source>
        <dbReference type="Proteomes" id="UP000543379"/>
    </source>
</evidence>
<organism evidence="9 20">
    <name type="scientific">Listeria booriae</name>
    <dbReference type="NCBI Taxonomy" id="1552123"/>
    <lineage>
        <taxon>Bacteria</taxon>
        <taxon>Bacillati</taxon>
        <taxon>Bacillota</taxon>
        <taxon>Bacilli</taxon>
        <taxon>Bacillales</taxon>
        <taxon>Listeriaceae</taxon>
        <taxon>Listeria</taxon>
    </lineage>
</organism>
<evidence type="ECO:0000313" key="20">
    <source>
        <dbReference type="Proteomes" id="UP000539064"/>
    </source>
</evidence>
<dbReference type="EMBL" id="JAARYY010000012">
    <property type="protein sequence ID" value="MBC2245558.1"/>
    <property type="molecule type" value="Genomic_DNA"/>
</dbReference>
<protein>
    <submittedName>
        <fullName evidence="9">Uncharacterized protein</fullName>
    </submittedName>
</protein>
<evidence type="ECO:0000313" key="3">
    <source>
        <dbReference type="EMBL" id="MBC1402341.1"/>
    </source>
</evidence>
<dbReference type="Proteomes" id="UP000546244">
    <property type="component" value="Unassembled WGS sequence"/>
</dbReference>
<evidence type="ECO:0000313" key="13">
    <source>
        <dbReference type="EMBL" id="MBC2177871.1"/>
    </source>
</evidence>
<evidence type="ECO:0000313" key="4">
    <source>
        <dbReference type="EMBL" id="MBC1493192.1"/>
    </source>
</evidence>
<dbReference type="Proteomes" id="UP000543379">
    <property type="component" value="Unassembled WGS sequence"/>
</dbReference>
<evidence type="ECO:0000313" key="22">
    <source>
        <dbReference type="Proteomes" id="UP000541955"/>
    </source>
</evidence>
<dbReference type="EMBL" id="JAAROL010000002">
    <property type="protein sequence ID" value="MBC1331632.1"/>
    <property type="molecule type" value="Genomic_DNA"/>
</dbReference>
<evidence type="ECO:0000313" key="29">
    <source>
        <dbReference type="Proteomes" id="UP000550367"/>
    </source>
</evidence>
<dbReference type="EMBL" id="JAARPT010000007">
    <property type="protein sequence ID" value="MBC1402341.1"/>
    <property type="molecule type" value="Genomic_DNA"/>
</dbReference>
<evidence type="ECO:0000313" key="19">
    <source>
        <dbReference type="Proteomes" id="UP000533953"/>
    </source>
</evidence>
<evidence type="ECO:0000313" key="12">
    <source>
        <dbReference type="EMBL" id="MBC2168074.1"/>
    </source>
</evidence>
<evidence type="ECO:0000313" key="18">
    <source>
        <dbReference type="Proteomes" id="UP000532866"/>
    </source>
</evidence>
<dbReference type="Proteomes" id="UP000548082">
    <property type="component" value="Unassembled WGS sequence"/>
</dbReference>
<evidence type="ECO:0000313" key="24">
    <source>
        <dbReference type="Proteomes" id="UP000544413"/>
    </source>
</evidence>
<dbReference type="Proteomes" id="UP000547643">
    <property type="component" value="Unassembled WGS sequence"/>
</dbReference>
<dbReference type="RefSeq" id="WP_159106443.1">
    <property type="nucleotide sequence ID" value="NZ_CBCSHQ010000009.1"/>
</dbReference>
<comment type="caution">
    <text evidence="9">The sequence shown here is derived from an EMBL/GenBank/DDBJ whole genome shotgun (WGS) entry which is preliminary data.</text>
</comment>
<dbReference type="Proteomes" id="UP000553016">
    <property type="component" value="Unassembled WGS sequence"/>
</dbReference>
<dbReference type="Proteomes" id="UP000586951">
    <property type="component" value="Unassembled WGS sequence"/>
</dbReference>